<evidence type="ECO:0000313" key="2">
    <source>
        <dbReference type="Proteomes" id="UP001054902"/>
    </source>
</evidence>
<evidence type="ECO:0000313" key="1">
    <source>
        <dbReference type="EMBL" id="GFH55225.1"/>
    </source>
</evidence>
<dbReference type="Proteomes" id="UP001054902">
    <property type="component" value="Unassembled WGS sequence"/>
</dbReference>
<keyword evidence="2" id="KW-1185">Reference proteome</keyword>
<dbReference type="Gene3D" id="1.25.40.10">
    <property type="entry name" value="Tetratricopeptide repeat domain"/>
    <property type="match status" value="1"/>
</dbReference>
<accession>A0AAD3D2B4</accession>
<comment type="caution">
    <text evidence="1">The sequence shown here is derived from an EMBL/GenBank/DDBJ whole genome shotgun (WGS) entry which is preliminary data.</text>
</comment>
<organism evidence="1 2">
    <name type="scientific">Chaetoceros tenuissimus</name>
    <dbReference type="NCBI Taxonomy" id="426638"/>
    <lineage>
        <taxon>Eukaryota</taxon>
        <taxon>Sar</taxon>
        <taxon>Stramenopiles</taxon>
        <taxon>Ochrophyta</taxon>
        <taxon>Bacillariophyta</taxon>
        <taxon>Coscinodiscophyceae</taxon>
        <taxon>Chaetocerotophycidae</taxon>
        <taxon>Chaetocerotales</taxon>
        <taxon>Chaetocerotaceae</taxon>
        <taxon>Chaetoceros</taxon>
    </lineage>
</organism>
<sequence>MGRYDIATDLFHKKDFDGAIQQFRKEIVNKKKHNKGEGIPISHGMIALCYEQLQDQKSSVREYELAIASGIATYGEEDRRMARIYFGFSRMQEKQGLWA</sequence>
<name>A0AAD3D2B4_9STRA</name>
<protein>
    <submittedName>
        <fullName evidence="1">Uncharacterized protein</fullName>
    </submittedName>
</protein>
<dbReference type="InterPro" id="IPR011990">
    <property type="entry name" value="TPR-like_helical_dom_sf"/>
</dbReference>
<dbReference type="SUPFAM" id="SSF48452">
    <property type="entry name" value="TPR-like"/>
    <property type="match status" value="1"/>
</dbReference>
<dbReference type="EMBL" id="BLLK01000047">
    <property type="protein sequence ID" value="GFH55225.1"/>
    <property type="molecule type" value="Genomic_DNA"/>
</dbReference>
<proteinExistence type="predicted"/>
<dbReference type="AlphaFoldDB" id="A0AAD3D2B4"/>
<gene>
    <name evidence="1" type="ORF">CTEN210_11701</name>
</gene>
<reference evidence="1 2" key="1">
    <citation type="journal article" date="2021" name="Sci. Rep.">
        <title>The genome of the diatom Chaetoceros tenuissimus carries an ancient integrated fragment of an extant virus.</title>
        <authorList>
            <person name="Hongo Y."/>
            <person name="Kimura K."/>
            <person name="Takaki Y."/>
            <person name="Yoshida Y."/>
            <person name="Baba S."/>
            <person name="Kobayashi G."/>
            <person name="Nagasaki K."/>
            <person name="Hano T."/>
            <person name="Tomaru Y."/>
        </authorList>
    </citation>
    <scope>NUCLEOTIDE SEQUENCE [LARGE SCALE GENOMIC DNA]</scope>
    <source>
        <strain evidence="1 2">NIES-3715</strain>
    </source>
</reference>